<reference evidence="2 3" key="1">
    <citation type="submission" date="2020-08" db="EMBL/GenBank/DDBJ databases">
        <title>Genomic Encyclopedia of Archaeal and Bacterial Type Strains, Phase II (KMG-II): from individual species to whole genera.</title>
        <authorList>
            <person name="Goeker M."/>
        </authorList>
    </citation>
    <scope>NUCLEOTIDE SEQUENCE [LARGE SCALE GENOMIC DNA]</scope>
    <source>
        <strain evidence="2 3">5AG</strain>
    </source>
</reference>
<feature type="domain" description="Dienelactone hydrolase" evidence="1">
    <location>
        <begin position="23"/>
        <end position="208"/>
    </location>
</feature>
<name>A0A7W5K376_9GAMM</name>
<dbReference type="Gene3D" id="3.40.50.1820">
    <property type="entry name" value="alpha/beta hydrolase"/>
    <property type="match status" value="1"/>
</dbReference>
<gene>
    <name evidence="2" type="ORF">BDK63_002003</name>
</gene>
<proteinExistence type="predicted"/>
<dbReference type="Proteomes" id="UP000553442">
    <property type="component" value="Unassembled WGS sequence"/>
</dbReference>
<dbReference type="Pfam" id="PF01738">
    <property type="entry name" value="DLH"/>
    <property type="match status" value="1"/>
</dbReference>
<dbReference type="GO" id="GO:0016787">
    <property type="term" value="F:hydrolase activity"/>
    <property type="evidence" value="ECO:0007669"/>
    <property type="project" value="InterPro"/>
</dbReference>
<sequence length="222" mass="23384">MSLVQHAVEVSTAGVRLEGDLLLPEAAAGIVVFAHGSGSSRFSVRNRRVALHLAQQGLATLLFDLLTAEESLIDEQTRALRFDIPLIGSRMTGAVDWVAEQPLTRGLPIGLFGASTGAAAALVAAARRPERVGAVVSRGGRPDLADEALPEVRAPTLLLVGGRDGQVITLNEAAMARMSCACELLIVPGATHLFEEPGTLETVEAKAARWFLRHLAGRPDAS</sequence>
<accession>A0A7W5K376</accession>
<dbReference type="EMBL" id="JACHZF010000012">
    <property type="protein sequence ID" value="MBB3331124.1"/>
    <property type="molecule type" value="Genomic_DNA"/>
</dbReference>
<dbReference type="InterPro" id="IPR050261">
    <property type="entry name" value="FrsA_esterase"/>
</dbReference>
<protein>
    <submittedName>
        <fullName evidence="2">Pimeloyl-ACP methyl ester carboxylesterase</fullName>
    </submittedName>
</protein>
<dbReference type="AlphaFoldDB" id="A0A7W5K376"/>
<dbReference type="SUPFAM" id="SSF53474">
    <property type="entry name" value="alpha/beta-Hydrolases"/>
    <property type="match status" value="1"/>
</dbReference>
<evidence type="ECO:0000313" key="3">
    <source>
        <dbReference type="Proteomes" id="UP000553442"/>
    </source>
</evidence>
<dbReference type="InterPro" id="IPR002925">
    <property type="entry name" value="Dienelactn_hydro"/>
</dbReference>
<evidence type="ECO:0000259" key="1">
    <source>
        <dbReference type="Pfam" id="PF01738"/>
    </source>
</evidence>
<evidence type="ECO:0000313" key="2">
    <source>
        <dbReference type="EMBL" id="MBB3331124.1"/>
    </source>
</evidence>
<keyword evidence="3" id="KW-1185">Reference proteome</keyword>
<dbReference type="InterPro" id="IPR029058">
    <property type="entry name" value="AB_hydrolase_fold"/>
</dbReference>
<dbReference type="RefSeq" id="WP_183331434.1">
    <property type="nucleotide sequence ID" value="NZ_JACHZF010000012.1"/>
</dbReference>
<dbReference type="PANTHER" id="PTHR22946">
    <property type="entry name" value="DIENELACTONE HYDROLASE DOMAIN-CONTAINING PROTEIN-RELATED"/>
    <property type="match status" value="1"/>
</dbReference>
<comment type="caution">
    <text evidence="2">The sequence shown here is derived from an EMBL/GenBank/DDBJ whole genome shotgun (WGS) entry which is preliminary data.</text>
</comment>
<organism evidence="2 3">
    <name type="scientific">Halomonas campaniensis</name>
    <dbReference type="NCBI Taxonomy" id="213554"/>
    <lineage>
        <taxon>Bacteria</taxon>
        <taxon>Pseudomonadati</taxon>
        <taxon>Pseudomonadota</taxon>
        <taxon>Gammaproteobacteria</taxon>
        <taxon>Oceanospirillales</taxon>
        <taxon>Halomonadaceae</taxon>
        <taxon>Halomonas</taxon>
    </lineage>
</organism>